<protein>
    <submittedName>
        <fullName evidence="5">Flagellar outer dynein arm-docking complex protein 1</fullName>
    </submittedName>
</protein>
<evidence type="ECO:0000313" key="6">
    <source>
        <dbReference type="Proteomes" id="UP000019335"/>
    </source>
</evidence>
<proteinExistence type="predicted"/>
<dbReference type="Proteomes" id="UP000019335">
    <property type="component" value="Chromosome 9"/>
</dbReference>
<feature type="compositionally biased region" description="Polar residues" evidence="3">
    <location>
        <begin position="209"/>
        <end position="228"/>
    </location>
</feature>
<feature type="region of interest" description="Disordered" evidence="3">
    <location>
        <begin position="464"/>
        <end position="513"/>
    </location>
</feature>
<evidence type="ECO:0000256" key="1">
    <source>
        <dbReference type="ARBA" id="ARBA00023054"/>
    </source>
</evidence>
<dbReference type="InterPro" id="IPR049258">
    <property type="entry name" value="ODAD1_CC"/>
</dbReference>
<reference evidence="5 6" key="1">
    <citation type="journal article" date="2014" name="Mol. Plant">
        <title>Chromosome Scale Genome Assembly and Transcriptome Profiling of Nannochloropsis gaditana in Nitrogen Depletion.</title>
        <authorList>
            <person name="Corteggiani Carpinelli E."/>
            <person name="Telatin A."/>
            <person name="Vitulo N."/>
            <person name="Forcato C."/>
            <person name="D'Angelo M."/>
            <person name="Schiavon R."/>
            <person name="Vezzi A."/>
            <person name="Giacometti G.M."/>
            <person name="Morosinotto T."/>
            <person name="Valle G."/>
        </authorList>
    </citation>
    <scope>NUCLEOTIDE SEQUENCE [LARGE SCALE GENOMIC DNA]</scope>
    <source>
        <strain evidence="5 6">B-31</strain>
    </source>
</reference>
<dbReference type="PANTHER" id="PTHR21694:SF18">
    <property type="entry name" value="COILED-COIL DOMAIN-CONTAINING PROTEIN 63"/>
    <property type="match status" value="1"/>
</dbReference>
<comment type="caution">
    <text evidence="5">The sequence shown here is derived from an EMBL/GenBank/DDBJ whole genome shotgun (WGS) entry which is preliminary data.</text>
</comment>
<keyword evidence="6" id="KW-1185">Reference proteome</keyword>
<feature type="region of interest" description="Disordered" evidence="3">
    <location>
        <begin position="139"/>
        <end position="230"/>
    </location>
</feature>
<keyword evidence="5" id="KW-0966">Cell projection</keyword>
<organism evidence="5 6">
    <name type="scientific">Nannochloropsis gaditana</name>
    <dbReference type="NCBI Taxonomy" id="72520"/>
    <lineage>
        <taxon>Eukaryota</taxon>
        <taxon>Sar</taxon>
        <taxon>Stramenopiles</taxon>
        <taxon>Ochrophyta</taxon>
        <taxon>Eustigmatophyceae</taxon>
        <taxon>Eustigmatales</taxon>
        <taxon>Monodopsidaceae</taxon>
        <taxon>Nannochloropsis</taxon>
    </lineage>
</organism>
<feature type="compositionally biased region" description="Basic and acidic residues" evidence="3">
    <location>
        <begin position="139"/>
        <end position="157"/>
    </location>
</feature>
<feature type="domain" description="ODAD1 central coiled coil region" evidence="4">
    <location>
        <begin position="238"/>
        <end position="374"/>
    </location>
</feature>
<keyword evidence="5" id="KW-0969">Cilium</keyword>
<evidence type="ECO:0000313" key="5">
    <source>
        <dbReference type="EMBL" id="EWM26087.1"/>
    </source>
</evidence>
<evidence type="ECO:0000259" key="4">
    <source>
        <dbReference type="Pfam" id="PF21773"/>
    </source>
</evidence>
<dbReference type="InterPro" id="IPR051876">
    <property type="entry name" value="ODA-DC/CCD"/>
</dbReference>
<name>W7TJ63_9STRA</name>
<feature type="compositionally biased region" description="Basic and acidic residues" evidence="3">
    <location>
        <begin position="477"/>
        <end position="487"/>
    </location>
</feature>
<feature type="domain" description="ODAD1 central coiled coil region" evidence="4">
    <location>
        <begin position="25"/>
        <end position="160"/>
    </location>
</feature>
<dbReference type="OrthoDB" id="6766775at2759"/>
<keyword evidence="5" id="KW-0282">Flagellum</keyword>
<dbReference type="Pfam" id="PF21773">
    <property type="entry name" value="ODAD1_CC"/>
    <property type="match status" value="2"/>
</dbReference>
<sequence length="513" mass="57975">MKVLEQKQKMGGVNASKENDAILAKQTQLLENRLDKTLVKFNQALGENKRLRERIDRLRMDRVVYDNVYKRLERCLHEKKKEMAQVIEDAKRVCVARDKAKSEINNLKQQAEKEKAQFQREWAELGRLIEEDRQARDSIQKTMEAERRSQRLSEQSHRSKSPAGRTGLVTSKPRDNSSGNSPMDVNKQSKGDESGIPGEVVSPDRNALNEKSSSATASAVPLSSSGATTAPLLSLTPEKIRLYEEVFAQVQEATGLTDIEEMVTKFLEAEEKNFSLFNYVNDLNTEIDELESFIGENKNEIEKNKDQGSNADSRQKRLARAGEERQQQIKAKADEYELKYIAATKAINQLKTSIHSIFSRLGCATTTPMEEILGNQGVTESNMMQYLGFIEQRTIEILQLYRARQSRDATSSLNEAAHSSSTPFRITVQPPSLSEIERDEEAATQPHAQATKFRGYTVSKTIKSINHPSFEEDDAEDRPLTRQELQEKAVSSAVGKSKQQKSSMRPCDERQAI</sequence>
<evidence type="ECO:0000256" key="2">
    <source>
        <dbReference type="SAM" id="Coils"/>
    </source>
</evidence>
<dbReference type="EMBL" id="AZIL01000703">
    <property type="protein sequence ID" value="EWM26087.1"/>
    <property type="molecule type" value="Genomic_DNA"/>
</dbReference>
<gene>
    <name evidence="5" type="primary">ODA1</name>
    <name evidence="5" type="ORF">Naga_100014g35</name>
</gene>
<accession>W7TJ63</accession>
<keyword evidence="1 2" id="KW-0175">Coiled coil</keyword>
<feature type="coiled-coil region" evidence="2">
    <location>
        <begin position="41"/>
        <end position="128"/>
    </location>
</feature>
<dbReference type="PANTHER" id="PTHR21694">
    <property type="entry name" value="COILED-COIL DOMAIN-CONTAINING PROTEIN 63"/>
    <property type="match status" value="1"/>
</dbReference>
<feature type="region of interest" description="Disordered" evidence="3">
    <location>
        <begin position="300"/>
        <end position="326"/>
    </location>
</feature>
<feature type="compositionally biased region" description="Polar residues" evidence="3">
    <location>
        <begin position="176"/>
        <end position="186"/>
    </location>
</feature>
<feature type="region of interest" description="Disordered" evidence="3">
    <location>
        <begin position="436"/>
        <end position="455"/>
    </location>
</feature>
<evidence type="ECO:0000256" key="3">
    <source>
        <dbReference type="SAM" id="MobiDB-lite"/>
    </source>
</evidence>
<dbReference type="AlphaFoldDB" id="W7TJ63"/>